<feature type="compositionally biased region" description="Polar residues" evidence="1">
    <location>
        <begin position="63"/>
        <end position="88"/>
    </location>
</feature>
<feature type="non-terminal residue" evidence="2">
    <location>
        <position position="1"/>
    </location>
</feature>
<proteinExistence type="predicted"/>
<gene>
    <name evidence="2" type="ORF">OTU49_006620</name>
</gene>
<feature type="region of interest" description="Disordered" evidence="1">
    <location>
        <begin position="109"/>
        <end position="143"/>
    </location>
</feature>
<feature type="region of interest" description="Disordered" evidence="1">
    <location>
        <begin position="58"/>
        <end position="88"/>
    </location>
</feature>
<dbReference type="AlphaFoldDB" id="A0AAW0YB66"/>
<evidence type="ECO:0000256" key="1">
    <source>
        <dbReference type="SAM" id="MobiDB-lite"/>
    </source>
</evidence>
<organism evidence="2 3">
    <name type="scientific">Cherax quadricarinatus</name>
    <name type="common">Australian red claw crayfish</name>
    <dbReference type="NCBI Taxonomy" id="27406"/>
    <lineage>
        <taxon>Eukaryota</taxon>
        <taxon>Metazoa</taxon>
        <taxon>Ecdysozoa</taxon>
        <taxon>Arthropoda</taxon>
        <taxon>Crustacea</taxon>
        <taxon>Multicrustacea</taxon>
        <taxon>Malacostraca</taxon>
        <taxon>Eumalacostraca</taxon>
        <taxon>Eucarida</taxon>
        <taxon>Decapoda</taxon>
        <taxon>Pleocyemata</taxon>
        <taxon>Astacidea</taxon>
        <taxon>Parastacoidea</taxon>
        <taxon>Parastacidae</taxon>
        <taxon>Cherax</taxon>
    </lineage>
</organism>
<feature type="compositionally biased region" description="Low complexity" evidence="1">
    <location>
        <begin position="128"/>
        <end position="143"/>
    </location>
</feature>
<keyword evidence="3" id="KW-1185">Reference proteome</keyword>
<evidence type="ECO:0000313" key="2">
    <source>
        <dbReference type="EMBL" id="KAK8753990.1"/>
    </source>
</evidence>
<name>A0AAW0YB66_CHEQU</name>
<feature type="compositionally biased region" description="Polar residues" evidence="1">
    <location>
        <begin position="109"/>
        <end position="127"/>
    </location>
</feature>
<dbReference type="EMBL" id="JARKIK010000001">
    <property type="protein sequence ID" value="KAK8753990.1"/>
    <property type="molecule type" value="Genomic_DNA"/>
</dbReference>
<dbReference type="Proteomes" id="UP001445076">
    <property type="component" value="Unassembled WGS sequence"/>
</dbReference>
<accession>A0AAW0YB66</accession>
<protein>
    <submittedName>
        <fullName evidence="2">Uncharacterized protein</fullName>
    </submittedName>
</protein>
<reference evidence="2 3" key="1">
    <citation type="journal article" date="2024" name="BMC Genomics">
        <title>Genome assembly of redclaw crayfish (Cherax quadricarinatus) provides insights into its immune adaptation and hypoxia tolerance.</title>
        <authorList>
            <person name="Liu Z."/>
            <person name="Zheng J."/>
            <person name="Li H."/>
            <person name="Fang K."/>
            <person name="Wang S."/>
            <person name="He J."/>
            <person name="Zhou D."/>
            <person name="Weng S."/>
            <person name="Chi M."/>
            <person name="Gu Z."/>
            <person name="He J."/>
            <person name="Li F."/>
            <person name="Wang M."/>
        </authorList>
    </citation>
    <scope>NUCLEOTIDE SEQUENCE [LARGE SCALE GENOMIC DNA]</scope>
    <source>
        <strain evidence="2">ZL_2023a</strain>
    </source>
</reference>
<feature type="region of interest" description="Disordered" evidence="1">
    <location>
        <begin position="349"/>
        <end position="369"/>
    </location>
</feature>
<sequence length="398" mass="40864">TVVKAVPSDHKVVGSGITSSSSVVPGLSGSTSLGSGTSIAAGGQMVYGSSVGPQIVPGDQGLSHPSTITSSQSLSHPSTITSSQSLSHPSAITSGLGLSHPSTIISGQGPSHLSTVSTGQDLSRPSTISSIQSLSRPPSISSSVQGQFNIANGHGPSSLVGGQSSVNQFIQGPSLSNASVGHRPGYSMRPQTPFMSYGAGTTSSPAFGSQSAGSPHMYDDRRHSIQELNRPSTTDLSLGDSVEKPHGQAATNILKGQLVAGRTGIMESGSRESLSLDFLHTPMSHKLHGFLKGVKTIMGDLLSGRSHHRSRRAPLPHATPGNVFETRLVGCRAGAQRDINAKCRDTILPSHPPASRATRAAPPVPPQPGCPNGQAYDLQRTCTSSSNAVNSINAFNLG</sequence>
<evidence type="ECO:0000313" key="3">
    <source>
        <dbReference type="Proteomes" id="UP001445076"/>
    </source>
</evidence>
<comment type="caution">
    <text evidence="2">The sequence shown here is derived from an EMBL/GenBank/DDBJ whole genome shotgun (WGS) entry which is preliminary data.</text>
</comment>